<dbReference type="SUPFAM" id="SSF52980">
    <property type="entry name" value="Restriction endonuclease-like"/>
    <property type="match status" value="1"/>
</dbReference>
<comment type="caution">
    <text evidence="2">The sequence shown here is derived from an EMBL/GenBank/DDBJ whole genome shotgun (WGS) entry which is preliminary data.</text>
</comment>
<proteinExistence type="predicted"/>
<evidence type="ECO:0000313" key="2">
    <source>
        <dbReference type="EMBL" id="KGE85386.1"/>
    </source>
</evidence>
<accession>A0A098RZW0</accession>
<name>A0A098RZW0_9BACT</name>
<feature type="domain" description="Putative restriction endonuclease" evidence="1">
    <location>
        <begin position="18"/>
        <end position="204"/>
    </location>
</feature>
<gene>
    <name evidence="2" type="ORF">IX84_28250</name>
</gene>
<dbReference type="InterPro" id="IPR011335">
    <property type="entry name" value="Restrct_endonuc-II-like"/>
</dbReference>
<sequence length="210" mass="24037">MITSLDQLDLHKKYSYADYLTWNLGERVELLRGYVRKMAPAPSDEHQRISSFLHGTIWYHLRQKECEVRHAPYDVRLIIPSDTPLSSRRRKSATSLSDEEIETVVQPDILVICDPAKIDDRGCLGAPDLIIEILSRGNNKEDTEEKFTIYESAGVPEYWIVHPFEQTITVYRPDSSGRYAGSRPFAPGSQLTSEILKELEIPVAEVFSRK</sequence>
<dbReference type="InterPro" id="IPR008538">
    <property type="entry name" value="Uma2"/>
</dbReference>
<dbReference type="InterPro" id="IPR012296">
    <property type="entry name" value="Nuclease_put_TT1808"/>
</dbReference>
<protein>
    <recommendedName>
        <fullName evidence="1">Putative restriction endonuclease domain-containing protein</fullName>
    </recommendedName>
</protein>
<dbReference type="PANTHER" id="PTHR36558">
    <property type="entry name" value="GLR1098 PROTEIN"/>
    <property type="match status" value="1"/>
</dbReference>
<dbReference type="OrthoDB" id="9808428at2"/>
<dbReference type="Gene3D" id="3.90.1570.10">
    <property type="entry name" value="tt1808, chain A"/>
    <property type="match status" value="1"/>
</dbReference>
<dbReference type="AlphaFoldDB" id="A0A098RZW0"/>
<organism evidence="2 3">
    <name type="scientific">Phaeodactylibacter xiamenensis</name>
    <dbReference type="NCBI Taxonomy" id="1524460"/>
    <lineage>
        <taxon>Bacteria</taxon>
        <taxon>Pseudomonadati</taxon>
        <taxon>Bacteroidota</taxon>
        <taxon>Saprospiria</taxon>
        <taxon>Saprospirales</taxon>
        <taxon>Haliscomenobacteraceae</taxon>
        <taxon>Phaeodactylibacter</taxon>
    </lineage>
</organism>
<evidence type="ECO:0000313" key="3">
    <source>
        <dbReference type="Proteomes" id="UP000029736"/>
    </source>
</evidence>
<dbReference type="RefSeq" id="WP_044228559.1">
    <property type="nucleotide sequence ID" value="NZ_JBKAGJ010000004.1"/>
</dbReference>
<dbReference type="PANTHER" id="PTHR36558:SF1">
    <property type="entry name" value="RESTRICTION ENDONUCLEASE DOMAIN-CONTAINING PROTEIN-RELATED"/>
    <property type="match status" value="1"/>
</dbReference>
<dbReference type="Proteomes" id="UP000029736">
    <property type="component" value="Unassembled WGS sequence"/>
</dbReference>
<evidence type="ECO:0000259" key="1">
    <source>
        <dbReference type="Pfam" id="PF05685"/>
    </source>
</evidence>
<dbReference type="EMBL" id="JPOS01000090">
    <property type="protein sequence ID" value="KGE85386.1"/>
    <property type="molecule type" value="Genomic_DNA"/>
</dbReference>
<dbReference type="STRING" id="1524460.IX84_28250"/>
<keyword evidence="3" id="KW-1185">Reference proteome</keyword>
<reference evidence="2 3" key="1">
    <citation type="journal article" date="2014" name="Int. J. Syst. Evol. Microbiol.">
        <title>Phaeodactylibacter xiamenensis gen. nov., sp. nov., a member of the family Saprospiraceae isolated from the marine alga Phaeodactylum tricornutum.</title>
        <authorList>
            <person name="Chen Z.Jr."/>
            <person name="Lei X."/>
            <person name="Lai Q."/>
            <person name="Li Y."/>
            <person name="Zhang B."/>
            <person name="Zhang J."/>
            <person name="Zhang H."/>
            <person name="Yang L."/>
            <person name="Zheng W."/>
            <person name="Tian Y."/>
            <person name="Yu Z."/>
            <person name="Xu H.Jr."/>
            <person name="Zheng T."/>
        </authorList>
    </citation>
    <scope>NUCLEOTIDE SEQUENCE [LARGE SCALE GENOMIC DNA]</scope>
    <source>
        <strain evidence="2 3">KD52</strain>
    </source>
</reference>
<dbReference type="CDD" id="cd06260">
    <property type="entry name" value="DUF820-like"/>
    <property type="match status" value="1"/>
</dbReference>
<dbReference type="Pfam" id="PF05685">
    <property type="entry name" value="Uma2"/>
    <property type="match status" value="1"/>
</dbReference>